<dbReference type="EC" id="3.5.2.6" evidence="4 9"/>
<evidence type="ECO:0000256" key="10">
    <source>
        <dbReference type="SAM" id="MobiDB-lite"/>
    </source>
</evidence>
<dbReference type="Gene3D" id="3.90.1310.10">
    <property type="entry name" value="Penicillin-binding protein 2a (Domain 2)"/>
    <property type="match status" value="1"/>
</dbReference>
<dbReference type="Proteomes" id="UP000677804">
    <property type="component" value="Chromosome"/>
</dbReference>
<keyword evidence="14" id="KW-1185">Reference proteome</keyword>
<dbReference type="InterPro" id="IPR001460">
    <property type="entry name" value="PCN-bd_Tpept"/>
</dbReference>
<dbReference type="Pfam" id="PF03717">
    <property type="entry name" value="PBP_dimer"/>
    <property type="match status" value="1"/>
</dbReference>
<feature type="region of interest" description="Disordered" evidence="10">
    <location>
        <begin position="582"/>
        <end position="615"/>
    </location>
</feature>
<dbReference type="InterPro" id="IPR002137">
    <property type="entry name" value="Beta-lactam_class-D_AS"/>
</dbReference>
<accession>A0ABX8D8Z7</accession>
<evidence type="ECO:0000256" key="8">
    <source>
        <dbReference type="ARBA" id="ARBA00023251"/>
    </source>
</evidence>
<dbReference type="Pfam" id="PF00905">
    <property type="entry name" value="Transpeptidase"/>
    <property type="match status" value="1"/>
</dbReference>
<proteinExistence type="inferred from homology"/>
<dbReference type="InterPro" id="IPR036138">
    <property type="entry name" value="PBP_dimer_sf"/>
</dbReference>
<evidence type="ECO:0000256" key="1">
    <source>
        <dbReference type="ARBA" id="ARBA00004370"/>
    </source>
</evidence>
<feature type="domain" description="Penicillin-binding protein transpeptidase" evidence="11">
    <location>
        <begin position="399"/>
        <end position="700"/>
    </location>
</feature>
<comment type="catalytic activity">
    <reaction evidence="9">
        <text>a beta-lactam + H2O = a substituted beta-amino acid</text>
        <dbReference type="Rhea" id="RHEA:20401"/>
        <dbReference type="ChEBI" id="CHEBI:15377"/>
        <dbReference type="ChEBI" id="CHEBI:35627"/>
        <dbReference type="ChEBI" id="CHEBI:140347"/>
        <dbReference type="EC" id="3.5.2.6"/>
    </reaction>
</comment>
<dbReference type="PANTHER" id="PTHR30627:SF24">
    <property type="entry name" value="PENICILLIN-BINDING PROTEIN 4B"/>
    <property type="match status" value="1"/>
</dbReference>
<feature type="domain" description="Penicillin-binding protein dimerisation" evidence="12">
    <location>
        <begin position="196"/>
        <end position="358"/>
    </location>
</feature>
<keyword evidence="5" id="KW-0732">Signal</keyword>
<protein>
    <recommendedName>
        <fullName evidence="4 9">Beta-lactamase</fullName>
        <ecNumber evidence="4 9">3.5.2.6</ecNumber>
    </recommendedName>
</protein>
<keyword evidence="8 9" id="KW-0046">Antibiotic resistance</keyword>
<organism evidence="13 14">
    <name type="scientific">Cellulomonas wangleii</name>
    <dbReference type="NCBI Taxonomy" id="2816956"/>
    <lineage>
        <taxon>Bacteria</taxon>
        <taxon>Bacillati</taxon>
        <taxon>Actinomycetota</taxon>
        <taxon>Actinomycetes</taxon>
        <taxon>Micrococcales</taxon>
        <taxon>Cellulomonadaceae</taxon>
        <taxon>Cellulomonas</taxon>
    </lineage>
</organism>
<evidence type="ECO:0000256" key="3">
    <source>
        <dbReference type="ARBA" id="ARBA00007898"/>
    </source>
</evidence>
<name>A0ABX8D8Z7_9CELL</name>
<feature type="region of interest" description="Disordered" evidence="10">
    <location>
        <begin position="1"/>
        <end position="29"/>
    </location>
</feature>
<dbReference type="InterPro" id="IPR012338">
    <property type="entry name" value="Beta-lactam/transpept-like"/>
</dbReference>
<evidence type="ECO:0000259" key="11">
    <source>
        <dbReference type="Pfam" id="PF00905"/>
    </source>
</evidence>
<evidence type="ECO:0000313" key="13">
    <source>
        <dbReference type="EMBL" id="QVI62232.1"/>
    </source>
</evidence>
<evidence type="ECO:0000313" key="14">
    <source>
        <dbReference type="Proteomes" id="UP000677804"/>
    </source>
</evidence>
<evidence type="ECO:0000256" key="7">
    <source>
        <dbReference type="ARBA" id="ARBA00023136"/>
    </source>
</evidence>
<dbReference type="EMBL" id="CP074405">
    <property type="protein sequence ID" value="QVI62232.1"/>
    <property type="molecule type" value="Genomic_DNA"/>
</dbReference>
<reference evidence="13 14" key="1">
    <citation type="submission" date="2021-05" db="EMBL/GenBank/DDBJ databases">
        <title>Novel species in genus Cellulomonas.</title>
        <authorList>
            <person name="Zhang G."/>
        </authorList>
    </citation>
    <scope>NUCLEOTIDE SEQUENCE [LARGE SCALE GENOMIC DNA]</scope>
    <source>
        <strain evidence="14">zg-ZUI222</strain>
    </source>
</reference>
<evidence type="ECO:0000256" key="9">
    <source>
        <dbReference type="RuleBase" id="RU361140"/>
    </source>
</evidence>
<comment type="subcellular location">
    <subcellularLocation>
        <location evidence="1">Membrane</location>
    </subcellularLocation>
</comment>
<dbReference type="SUPFAM" id="SSF56601">
    <property type="entry name" value="beta-lactamase/transpeptidase-like"/>
    <property type="match status" value="1"/>
</dbReference>
<dbReference type="InterPro" id="IPR005311">
    <property type="entry name" value="PBP_dimer"/>
</dbReference>
<sequence>MTGSESPRPARHDVVRGEGAAPVGARAGTTRRTTVRAVRTTDRGAARRRATAVLVAALTAAGLAACSPSVPDARPAAEALADALGSGDFGAVPLTGDSPAPDEIAATRTAVVEGLGDSTATATVREVTVAEDEQSATARLAVAWDLPWTDQDWSYEATARLERVEDDAERPWRARWQLPLLGPDLTAGERLTVSRQSAARGPVLGQGDAPIVVDRPVRRIGIDRTRVAEGDVDAAARGLAAALGTDADAYAARAVAAGPKAFVEAIVVREEDPSYDLAALGALPGVTLVADEIPLAPTRTFARPVLGTVGEATAEIIEASEGAVAAGDQAGLSGLQRQYDARLRGTPGLTLRAVSQDGGAERLLLDVPPVAGEPLRTTLDLDLQARAEGLLAGIEPAAAIVALRPSTGEVLAAASGPGGEGLSTATVGQYAPGSTFKVVSALAYLRGGLTPDSTVTCPPTVTVDGRTFQNFPGYPASALGDVPLRTAFANSCNTAMIGLRDMADQGELLAAARSLGLEPAAELGFPAFLGTVPDEASATAHAASVIGQGQVLTSPLGMATVAASVGAGRTVVPLLVLPDADGAQAGDAEGGPGDDAADDGDASGEPQDDLPAAAPLTGDEASALQAMMRAVVTEGGAGLLADVPGDPVLAKTGTAQFGQDADLRNHAWIIAVHGDLAVAVFVSEGDYGSTTAGPLLRAFLAG</sequence>
<dbReference type="InterPro" id="IPR050515">
    <property type="entry name" value="Beta-lactam/transpept"/>
</dbReference>
<dbReference type="PANTHER" id="PTHR30627">
    <property type="entry name" value="PEPTIDOGLYCAN D,D-TRANSPEPTIDASE"/>
    <property type="match status" value="1"/>
</dbReference>
<comment type="similarity">
    <text evidence="3 9">Belongs to the class-D beta-lactamase family.</text>
</comment>
<dbReference type="SUPFAM" id="SSF56519">
    <property type="entry name" value="Penicillin binding protein dimerisation domain"/>
    <property type="match status" value="1"/>
</dbReference>
<evidence type="ECO:0000256" key="2">
    <source>
        <dbReference type="ARBA" id="ARBA00007171"/>
    </source>
</evidence>
<evidence type="ECO:0000256" key="6">
    <source>
        <dbReference type="ARBA" id="ARBA00022801"/>
    </source>
</evidence>
<dbReference type="PROSITE" id="PS00337">
    <property type="entry name" value="BETA_LACTAMASE_D"/>
    <property type="match status" value="1"/>
</dbReference>
<dbReference type="Gene3D" id="3.40.710.10">
    <property type="entry name" value="DD-peptidase/beta-lactamase superfamily"/>
    <property type="match status" value="1"/>
</dbReference>
<feature type="compositionally biased region" description="Acidic residues" evidence="10">
    <location>
        <begin position="595"/>
        <end position="608"/>
    </location>
</feature>
<evidence type="ECO:0000256" key="4">
    <source>
        <dbReference type="ARBA" id="ARBA00012865"/>
    </source>
</evidence>
<feature type="compositionally biased region" description="Low complexity" evidence="10">
    <location>
        <begin position="19"/>
        <end position="29"/>
    </location>
</feature>
<keyword evidence="6 9" id="KW-0378">Hydrolase</keyword>
<gene>
    <name evidence="13" type="ORF">KG103_17795</name>
</gene>
<comment type="similarity">
    <text evidence="2">Belongs to the transpeptidase family.</text>
</comment>
<keyword evidence="7" id="KW-0472">Membrane</keyword>
<evidence type="ECO:0000256" key="5">
    <source>
        <dbReference type="ARBA" id="ARBA00022729"/>
    </source>
</evidence>
<evidence type="ECO:0000259" key="12">
    <source>
        <dbReference type="Pfam" id="PF03717"/>
    </source>
</evidence>